<accession>A0A1J5T4C4</accession>
<proteinExistence type="predicted"/>
<protein>
    <recommendedName>
        <fullName evidence="1">Organic solvent tolerance-like N-terminal domain-containing protein</fullName>
    </recommendedName>
</protein>
<dbReference type="Pfam" id="PF03968">
    <property type="entry name" value="LptD_N"/>
    <property type="match status" value="1"/>
</dbReference>
<comment type="caution">
    <text evidence="2">The sequence shown here is derived from an EMBL/GenBank/DDBJ whole genome shotgun (WGS) entry which is preliminary data.</text>
</comment>
<gene>
    <name evidence="2" type="ORF">GALL_41050</name>
</gene>
<dbReference type="InterPro" id="IPR005653">
    <property type="entry name" value="OstA-like_N"/>
</dbReference>
<organism evidence="2">
    <name type="scientific">mine drainage metagenome</name>
    <dbReference type="NCBI Taxonomy" id="410659"/>
    <lineage>
        <taxon>unclassified sequences</taxon>
        <taxon>metagenomes</taxon>
        <taxon>ecological metagenomes</taxon>
    </lineage>
</organism>
<reference evidence="2" key="1">
    <citation type="submission" date="2016-10" db="EMBL/GenBank/DDBJ databases">
        <title>Sequence of Gallionella enrichment culture.</title>
        <authorList>
            <person name="Poehlein A."/>
            <person name="Muehling M."/>
            <person name="Daniel R."/>
        </authorList>
    </citation>
    <scope>NUCLEOTIDE SEQUENCE</scope>
</reference>
<sequence>MIRPAALLLLVSLIALPARLAAADDDSGALAPTEITCDHFEGVSSDTEMTTKLTGNVVVTGTNLRITCDRLEVVSYRSGPKQDLLTHRNRFKSLVAVGHVRIIQGDREATCGRAVVLPGENRITLTDNPMVVDRKYDVTYYGDSLELLRGERRVHGEHVRFVAPPLKDLGFDKDQTLTQPAPSK</sequence>
<feature type="domain" description="Organic solvent tolerance-like N-terminal" evidence="1">
    <location>
        <begin position="35"/>
        <end position="135"/>
    </location>
</feature>
<evidence type="ECO:0000313" key="2">
    <source>
        <dbReference type="EMBL" id="OIR14987.1"/>
    </source>
</evidence>
<name>A0A1J5T4C4_9ZZZZ</name>
<dbReference type="AlphaFoldDB" id="A0A1J5T4C4"/>
<dbReference type="Gene3D" id="2.60.450.10">
    <property type="entry name" value="Lipopolysaccharide (LPS) transport protein A like domain"/>
    <property type="match status" value="1"/>
</dbReference>
<evidence type="ECO:0000259" key="1">
    <source>
        <dbReference type="Pfam" id="PF03968"/>
    </source>
</evidence>
<dbReference type="EMBL" id="MLJW01000010">
    <property type="protein sequence ID" value="OIR14987.1"/>
    <property type="molecule type" value="Genomic_DNA"/>
</dbReference>